<dbReference type="HOGENOM" id="CLU_003121_2_1_1"/>
<gene>
    <name evidence="3" type="ORF">GQ26_0083170</name>
</gene>
<dbReference type="InterPro" id="IPR021842">
    <property type="entry name" value="DUF3435"/>
</dbReference>
<evidence type="ECO:0000313" key="3">
    <source>
        <dbReference type="EMBL" id="KFX50176.1"/>
    </source>
</evidence>
<protein>
    <submittedName>
        <fullName evidence="3">Virulence plasmid integrase pGP8-D</fullName>
    </submittedName>
</protein>
<feature type="chain" id="PRO_5001889281" evidence="2">
    <location>
        <begin position="24"/>
        <end position="729"/>
    </location>
</feature>
<evidence type="ECO:0000256" key="2">
    <source>
        <dbReference type="SAM" id="SignalP"/>
    </source>
</evidence>
<comment type="caution">
    <text evidence="3">The sequence shown here is derived from an EMBL/GenBank/DDBJ whole genome shotgun (WGS) entry which is preliminary data.</text>
</comment>
<sequence length="729" mass="84565">MALLTHFTAALILVASRLGVNRSTPPQEHPGIWLHTQNWAYPKMKGKRKRNIDSITMTVDLNEFTNSIPKRHVIPYTQSKYDTTLEFFDQYYKLHADATIPPNFQTLKSFLAWISKLMEGRIKESPRGTTLEGTQRLLPCVDSMRSFLRSFLTAWARAERPDIANSVASMMVHYVKGDMLEEGKLSSAEMPKPCLSPNDLTALLTHLWCNDNYSYRGKCADRQRVALNFATLVYCFTSARTGELYESLCRRQVRRLEEAEDNLEVSAKAMTTCYKHFLLSVEVVEGVVMLVLSYLREFVKDARNKKRWELPLHVFYETYVLDQPLMFNPILFFLALASADGVFENYPSVDDILDKVDQAEKDYPGGHPNDSHVLFKFHMREDIAEIPILRPVSELKIEDATGRGRGADAFNKQFAELGHRAGYPDRVTARACRRWALMEADRNGTENDRMKLAGHRDPNQFRRSYAHPLSDIDGQASYLGIRDRRGHITNRRGMEIHKNQVTWETLPALREFEFEERKDVAALQDEIDRLKERSRVEQDVGMIRDIDRERRRLERQKKLLYGEEVQRFNRTNSDTQKVEACQPFHYTRRAMPDRDLLAQLLPQPGKLRSIEGRQAARALENLCVEDTTVSYRRCLRPTDDKCGACQQPIEKFYPHRRWYHLYHCYQTKLSILGNDKFADFFLNATNGSSTSMNGINIVRSILIRRRLYSDVNPSFFETSWSEQAIVHFV</sequence>
<evidence type="ECO:0000256" key="1">
    <source>
        <dbReference type="SAM" id="Coils"/>
    </source>
</evidence>
<dbReference type="EMBL" id="JPOX01000008">
    <property type="protein sequence ID" value="KFX50176.1"/>
    <property type="molecule type" value="Genomic_DNA"/>
</dbReference>
<dbReference type="Pfam" id="PF11917">
    <property type="entry name" value="DUF3435"/>
    <property type="match status" value="1"/>
</dbReference>
<feature type="coiled-coil region" evidence="1">
    <location>
        <begin position="513"/>
        <end position="563"/>
    </location>
</feature>
<keyword evidence="2" id="KW-0732">Signal</keyword>
<feature type="signal peptide" evidence="2">
    <location>
        <begin position="1"/>
        <end position="23"/>
    </location>
</feature>
<reference evidence="3" key="1">
    <citation type="journal article" date="2014" name="PLoS Genet.">
        <title>Signature Gene Expression Reveals Novel Clues to the Molecular Mechanisms of Dimorphic Transition in Penicillium marneffei.</title>
        <authorList>
            <person name="Yang E."/>
            <person name="Wang G."/>
            <person name="Cai J."/>
            <person name="Woo P.C."/>
            <person name="Lau S.K."/>
            <person name="Yuen K.-Y."/>
            <person name="Chow W.-N."/>
            <person name="Lin X."/>
        </authorList>
    </citation>
    <scope>NUCLEOTIDE SEQUENCE [LARGE SCALE GENOMIC DNA]</scope>
    <source>
        <strain evidence="3">PM1</strain>
    </source>
</reference>
<dbReference type="AlphaFoldDB" id="A0A093VU63"/>
<keyword evidence="1" id="KW-0175">Coiled coil</keyword>
<proteinExistence type="predicted"/>
<organism evidence="3">
    <name type="scientific">Talaromyces marneffei PM1</name>
    <dbReference type="NCBI Taxonomy" id="1077442"/>
    <lineage>
        <taxon>Eukaryota</taxon>
        <taxon>Fungi</taxon>
        <taxon>Dikarya</taxon>
        <taxon>Ascomycota</taxon>
        <taxon>Pezizomycotina</taxon>
        <taxon>Eurotiomycetes</taxon>
        <taxon>Eurotiomycetidae</taxon>
        <taxon>Eurotiales</taxon>
        <taxon>Trichocomaceae</taxon>
        <taxon>Talaromyces</taxon>
        <taxon>Talaromyces sect. Talaromyces</taxon>
    </lineage>
</organism>
<name>A0A093VU63_TALMA</name>
<dbReference type="PANTHER" id="PTHR37535:SF3">
    <property type="entry name" value="FLUG DOMAIN-CONTAINING PROTEIN"/>
    <property type="match status" value="1"/>
</dbReference>
<dbReference type="PANTHER" id="PTHR37535">
    <property type="entry name" value="FLUG DOMAIN PROTEIN"/>
    <property type="match status" value="1"/>
</dbReference>
<accession>A0A093VU63</accession>